<evidence type="ECO:0000313" key="14">
    <source>
        <dbReference type="Proteomes" id="UP000003011"/>
    </source>
</evidence>
<keyword evidence="14" id="KW-1185">Reference proteome</keyword>
<dbReference type="STRING" id="679200.HMPREF9333_01255"/>
<dbReference type="PANTHER" id="PTHR45453:SF2">
    <property type="entry name" value="HISTIDINE KINASE"/>
    <property type="match status" value="1"/>
</dbReference>
<dbReference type="RefSeq" id="WP_005540753.1">
    <property type="nucleotide sequence ID" value="NZ_JH378832.1"/>
</dbReference>
<evidence type="ECO:0000259" key="12">
    <source>
        <dbReference type="PROSITE" id="PS50109"/>
    </source>
</evidence>
<dbReference type="HOGENOM" id="CLU_000445_13_1_9"/>
<sequence>MKLSTFLKDKWIFLLSQTIIILFLALLLNAINIDAAANIFICLCIIAITTGCLALEYIKKNSFYTQLYNNLDSLEKKFYISSVITEPGFAEGAILTDVIRQASKSMSDELSIYRHMNNEYREYVETWIHEIKLPISCINLICENNKGEMAFSVKDELSRIEGYVEQALYYARSTNVEKDYIIREINLDTMVKGVLKKYSKQLIGVKAEPSFDNLSHTVYGDPKWLEFVLGQLITNSIKYKKNTLKLKFSAVEEKDSILFFLEDNGIGIPENELTRIFDKGFTGTNGRNYAKSTGIGLYLCKQLCNKMHLSISAFSKNGTVISIKFPKDSRLLLEN</sequence>
<proteinExistence type="predicted"/>
<feature type="domain" description="Histidine kinase" evidence="12">
    <location>
        <begin position="126"/>
        <end position="329"/>
    </location>
</feature>
<comment type="caution">
    <text evidence="13">The sequence shown here is derived from an EMBL/GenBank/DDBJ whole genome shotgun (WGS) entry which is preliminary data.</text>
</comment>
<dbReference type="EC" id="2.7.13.3" evidence="3"/>
<evidence type="ECO:0000256" key="8">
    <source>
        <dbReference type="ARBA" id="ARBA00022989"/>
    </source>
</evidence>
<dbReference type="PANTHER" id="PTHR45453">
    <property type="entry name" value="PHOSPHATE REGULON SENSOR PROTEIN PHOR"/>
    <property type="match status" value="1"/>
</dbReference>
<keyword evidence="6 11" id="KW-0812">Transmembrane</keyword>
<dbReference type="EMBL" id="ACZL01000021">
    <property type="protein sequence ID" value="EHI55540.1"/>
    <property type="molecule type" value="Genomic_DNA"/>
</dbReference>
<keyword evidence="7" id="KW-0418">Kinase</keyword>
<dbReference type="InterPro" id="IPR036890">
    <property type="entry name" value="HATPase_C_sf"/>
</dbReference>
<dbReference type="SUPFAM" id="SSF55874">
    <property type="entry name" value="ATPase domain of HSP90 chaperone/DNA topoisomerase II/histidine kinase"/>
    <property type="match status" value="1"/>
</dbReference>
<dbReference type="GO" id="GO:0004721">
    <property type="term" value="F:phosphoprotein phosphatase activity"/>
    <property type="evidence" value="ECO:0007669"/>
    <property type="project" value="TreeGrafter"/>
</dbReference>
<dbReference type="InterPro" id="IPR050351">
    <property type="entry name" value="BphY/WalK/GraS-like"/>
</dbReference>
<dbReference type="AlphaFoldDB" id="G5GI65"/>
<reference evidence="13 14" key="1">
    <citation type="submission" date="2011-08" db="EMBL/GenBank/DDBJ databases">
        <title>The Genome Sequence of Johnsonella ignava ATCC 51276.</title>
        <authorList>
            <consortium name="The Broad Institute Genome Sequencing Platform"/>
            <person name="Earl A."/>
            <person name="Ward D."/>
            <person name="Feldgarden M."/>
            <person name="Gevers D."/>
            <person name="Izard J."/>
            <person name="Blanton J.M."/>
            <person name="Baranova O.V."/>
            <person name="Dewhirst F.E."/>
            <person name="Young S.K."/>
            <person name="Zeng Q."/>
            <person name="Gargeya S."/>
            <person name="Fitzgerald M."/>
            <person name="Haas B."/>
            <person name="Abouelleil A."/>
            <person name="Alvarado L."/>
            <person name="Arachchi H.M."/>
            <person name="Berlin A."/>
            <person name="Brown A."/>
            <person name="Chapman S.B."/>
            <person name="Chen Z."/>
            <person name="Dunbar C."/>
            <person name="Freedman E."/>
            <person name="Gearin G."/>
            <person name="Gellesch M."/>
            <person name="Goldberg J."/>
            <person name="Griggs A."/>
            <person name="Gujja S."/>
            <person name="Heiman D."/>
            <person name="Howarth C."/>
            <person name="Larson L."/>
            <person name="Lui A."/>
            <person name="MacDonald P.J.P."/>
            <person name="Montmayeur A."/>
            <person name="Murphy C."/>
            <person name="Neiman D."/>
            <person name="Pearson M."/>
            <person name="Priest M."/>
            <person name="Roberts A."/>
            <person name="Saif S."/>
            <person name="Shea T."/>
            <person name="Shenoy N."/>
            <person name="Sisk P."/>
            <person name="Stolte C."/>
            <person name="Sykes S."/>
            <person name="Wortman J."/>
            <person name="Nusbaum C."/>
            <person name="Birren B."/>
        </authorList>
    </citation>
    <scope>NUCLEOTIDE SEQUENCE [LARGE SCALE GENOMIC DNA]</scope>
    <source>
        <strain evidence="13 14">ATCC 51276</strain>
    </source>
</reference>
<evidence type="ECO:0000256" key="11">
    <source>
        <dbReference type="SAM" id="Phobius"/>
    </source>
</evidence>
<dbReference type="GO" id="GO:0000155">
    <property type="term" value="F:phosphorelay sensor kinase activity"/>
    <property type="evidence" value="ECO:0007669"/>
    <property type="project" value="TreeGrafter"/>
</dbReference>
<dbReference type="Pfam" id="PF02518">
    <property type="entry name" value="HATPase_c"/>
    <property type="match status" value="1"/>
</dbReference>
<organism evidence="13 14">
    <name type="scientific">Johnsonella ignava ATCC 51276</name>
    <dbReference type="NCBI Taxonomy" id="679200"/>
    <lineage>
        <taxon>Bacteria</taxon>
        <taxon>Bacillati</taxon>
        <taxon>Bacillota</taxon>
        <taxon>Clostridia</taxon>
        <taxon>Lachnospirales</taxon>
        <taxon>Lachnospiraceae</taxon>
        <taxon>Johnsonella</taxon>
    </lineage>
</organism>
<protein>
    <recommendedName>
        <fullName evidence="3">histidine kinase</fullName>
        <ecNumber evidence="3">2.7.13.3</ecNumber>
    </recommendedName>
</protein>
<keyword evidence="5" id="KW-0808">Transferase</keyword>
<evidence type="ECO:0000313" key="13">
    <source>
        <dbReference type="EMBL" id="EHI55540.1"/>
    </source>
</evidence>
<dbReference type="PATRIC" id="fig|679200.3.peg.1337"/>
<evidence type="ECO:0000256" key="7">
    <source>
        <dbReference type="ARBA" id="ARBA00022777"/>
    </source>
</evidence>
<feature type="transmembrane region" description="Helical" evidence="11">
    <location>
        <begin position="12"/>
        <end position="31"/>
    </location>
</feature>
<evidence type="ECO:0000256" key="10">
    <source>
        <dbReference type="ARBA" id="ARBA00023136"/>
    </source>
</evidence>
<comment type="subcellular location">
    <subcellularLocation>
        <location evidence="2">Cell membrane</location>
        <topology evidence="2">Multi-pass membrane protein</topology>
    </subcellularLocation>
</comment>
<keyword evidence="10 11" id="KW-0472">Membrane</keyword>
<evidence type="ECO:0000256" key="1">
    <source>
        <dbReference type="ARBA" id="ARBA00000085"/>
    </source>
</evidence>
<evidence type="ECO:0000256" key="4">
    <source>
        <dbReference type="ARBA" id="ARBA00022475"/>
    </source>
</evidence>
<evidence type="ECO:0000256" key="2">
    <source>
        <dbReference type="ARBA" id="ARBA00004651"/>
    </source>
</evidence>
<evidence type="ECO:0000256" key="3">
    <source>
        <dbReference type="ARBA" id="ARBA00012438"/>
    </source>
</evidence>
<evidence type="ECO:0000256" key="9">
    <source>
        <dbReference type="ARBA" id="ARBA00023012"/>
    </source>
</evidence>
<dbReference type="GO" id="GO:0005886">
    <property type="term" value="C:plasma membrane"/>
    <property type="evidence" value="ECO:0007669"/>
    <property type="project" value="UniProtKB-SubCell"/>
</dbReference>
<keyword evidence="4" id="KW-1003">Cell membrane</keyword>
<evidence type="ECO:0000256" key="5">
    <source>
        <dbReference type="ARBA" id="ARBA00022679"/>
    </source>
</evidence>
<dbReference type="SMART" id="SM00387">
    <property type="entry name" value="HATPase_c"/>
    <property type="match status" value="1"/>
</dbReference>
<gene>
    <name evidence="13" type="ORF">HMPREF9333_01255</name>
</gene>
<name>G5GI65_9FIRM</name>
<evidence type="ECO:0000256" key="6">
    <source>
        <dbReference type="ARBA" id="ARBA00022692"/>
    </source>
</evidence>
<dbReference type="GO" id="GO:0016036">
    <property type="term" value="P:cellular response to phosphate starvation"/>
    <property type="evidence" value="ECO:0007669"/>
    <property type="project" value="TreeGrafter"/>
</dbReference>
<dbReference type="InterPro" id="IPR003594">
    <property type="entry name" value="HATPase_dom"/>
</dbReference>
<comment type="catalytic activity">
    <reaction evidence="1">
        <text>ATP + protein L-histidine = ADP + protein N-phospho-L-histidine.</text>
        <dbReference type="EC" id="2.7.13.3"/>
    </reaction>
</comment>
<dbReference type="OrthoDB" id="9780487at2"/>
<dbReference type="InterPro" id="IPR005467">
    <property type="entry name" value="His_kinase_dom"/>
</dbReference>
<accession>G5GI65</accession>
<dbReference type="Gene3D" id="3.30.565.10">
    <property type="entry name" value="Histidine kinase-like ATPase, C-terminal domain"/>
    <property type="match status" value="1"/>
</dbReference>
<keyword evidence="8 11" id="KW-1133">Transmembrane helix</keyword>
<dbReference type="Proteomes" id="UP000003011">
    <property type="component" value="Unassembled WGS sequence"/>
</dbReference>
<keyword evidence="9" id="KW-0902">Two-component regulatory system</keyword>
<feature type="transmembrane region" description="Helical" evidence="11">
    <location>
        <begin position="37"/>
        <end position="58"/>
    </location>
</feature>
<dbReference type="PROSITE" id="PS50109">
    <property type="entry name" value="HIS_KIN"/>
    <property type="match status" value="1"/>
</dbReference>
<dbReference type="eggNOG" id="COG2205">
    <property type="taxonomic scope" value="Bacteria"/>
</dbReference>